<dbReference type="AlphaFoldDB" id="A0A9W9JJJ5"/>
<gene>
    <name evidence="3" type="ORF">N7498_007242</name>
</gene>
<reference evidence="3" key="1">
    <citation type="submission" date="2022-12" db="EMBL/GenBank/DDBJ databases">
        <authorList>
            <person name="Petersen C."/>
        </authorList>
    </citation>
    <scope>NUCLEOTIDE SEQUENCE</scope>
    <source>
        <strain evidence="3">IBT 15544</strain>
    </source>
</reference>
<dbReference type="CDD" id="cd11660">
    <property type="entry name" value="SANT_TRF"/>
    <property type="match status" value="1"/>
</dbReference>
<feature type="compositionally biased region" description="Polar residues" evidence="1">
    <location>
        <begin position="24"/>
        <end position="39"/>
    </location>
</feature>
<dbReference type="Gene3D" id="1.10.10.60">
    <property type="entry name" value="Homeodomain-like"/>
    <property type="match status" value="1"/>
</dbReference>
<proteinExistence type="predicted"/>
<dbReference type="PROSITE" id="PS51294">
    <property type="entry name" value="HTH_MYB"/>
    <property type="match status" value="1"/>
</dbReference>
<dbReference type="InterPro" id="IPR009057">
    <property type="entry name" value="Homeodomain-like_sf"/>
</dbReference>
<dbReference type="RefSeq" id="XP_058306553.1">
    <property type="nucleotide sequence ID" value="XM_058454304.1"/>
</dbReference>
<feature type="compositionally biased region" description="Basic and acidic residues" evidence="1">
    <location>
        <begin position="731"/>
        <end position="743"/>
    </location>
</feature>
<evidence type="ECO:0000313" key="3">
    <source>
        <dbReference type="EMBL" id="KAJ5198125.1"/>
    </source>
</evidence>
<evidence type="ECO:0000256" key="1">
    <source>
        <dbReference type="SAM" id="MobiDB-lite"/>
    </source>
</evidence>
<comment type="caution">
    <text evidence="3">The sequence shown here is derived from an EMBL/GenBank/DDBJ whole genome shotgun (WGS) entry which is preliminary data.</text>
</comment>
<protein>
    <submittedName>
        <fullName evidence="3">MYB DNA-binding domain protein</fullName>
    </submittedName>
</protein>
<feature type="compositionally biased region" description="Basic and acidic residues" evidence="1">
    <location>
        <begin position="682"/>
        <end position="693"/>
    </location>
</feature>
<evidence type="ECO:0000313" key="4">
    <source>
        <dbReference type="Proteomes" id="UP001150904"/>
    </source>
</evidence>
<feature type="compositionally biased region" description="Polar residues" evidence="1">
    <location>
        <begin position="474"/>
        <end position="491"/>
    </location>
</feature>
<dbReference type="Proteomes" id="UP001150904">
    <property type="component" value="Unassembled WGS sequence"/>
</dbReference>
<reference evidence="3" key="2">
    <citation type="journal article" date="2023" name="IMA Fungus">
        <title>Comparative genomic study of the Penicillium genus elucidates a diverse pangenome and 15 lateral gene transfer events.</title>
        <authorList>
            <person name="Petersen C."/>
            <person name="Sorensen T."/>
            <person name="Nielsen M.R."/>
            <person name="Sondergaard T.E."/>
            <person name="Sorensen J.L."/>
            <person name="Fitzpatrick D.A."/>
            <person name="Frisvad J.C."/>
            <person name="Nielsen K.L."/>
        </authorList>
    </citation>
    <scope>NUCLEOTIDE SEQUENCE</scope>
    <source>
        <strain evidence="3">IBT 15544</strain>
    </source>
</reference>
<organism evidence="3 4">
    <name type="scientific">Penicillium cinerascens</name>
    <dbReference type="NCBI Taxonomy" id="70096"/>
    <lineage>
        <taxon>Eukaryota</taxon>
        <taxon>Fungi</taxon>
        <taxon>Dikarya</taxon>
        <taxon>Ascomycota</taxon>
        <taxon>Pezizomycotina</taxon>
        <taxon>Eurotiomycetes</taxon>
        <taxon>Eurotiomycetidae</taxon>
        <taxon>Eurotiales</taxon>
        <taxon>Aspergillaceae</taxon>
        <taxon>Penicillium</taxon>
    </lineage>
</organism>
<dbReference type="GO" id="GO:0003677">
    <property type="term" value="F:DNA binding"/>
    <property type="evidence" value="ECO:0007669"/>
    <property type="project" value="UniProtKB-KW"/>
</dbReference>
<feature type="region of interest" description="Disordered" evidence="1">
    <location>
        <begin position="1"/>
        <end position="43"/>
    </location>
</feature>
<keyword evidence="3" id="KW-0238">DNA-binding</keyword>
<name>A0A9W9JJJ5_9EURO</name>
<feature type="compositionally biased region" description="Polar residues" evidence="1">
    <location>
        <begin position="415"/>
        <end position="424"/>
    </location>
</feature>
<feature type="compositionally biased region" description="Basic and acidic residues" evidence="1">
    <location>
        <begin position="372"/>
        <end position="386"/>
    </location>
</feature>
<dbReference type="InterPro" id="IPR001005">
    <property type="entry name" value="SANT/Myb"/>
</dbReference>
<dbReference type="SUPFAM" id="SSF46689">
    <property type="entry name" value="Homeodomain-like"/>
    <property type="match status" value="1"/>
</dbReference>
<feature type="compositionally biased region" description="Low complexity" evidence="1">
    <location>
        <begin position="698"/>
        <end position="720"/>
    </location>
</feature>
<feature type="compositionally biased region" description="Basic and acidic residues" evidence="1">
    <location>
        <begin position="661"/>
        <end position="673"/>
    </location>
</feature>
<dbReference type="InterPro" id="IPR017930">
    <property type="entry name" value="Myb_dom"/>
</dbReference>
<sequence>MVAEETPASKYSTSVVPESPGNPEGNSNISGTTFLPQDSSFEDGEADPIVMVDELSDLQSAATRLMDLFVSNASDPRDIVDAAKRLTNPMSTQSKRLKPATHKLISAMKGFSRQVFIDVEQIKQLIPSVHPEGTAFPWSPSPILHKANCARLALDVLLATIGSHSPRHAIERLESQFPAPFLDAIVKRSQVKPIGASTAEKQTFELALEIRTQYFIKELERRQNEKDFDPQSILRGVFYDELALEDVDSKPEQGFLRGFKLAHTFEDENGRLPDRFQEDVVDRIGELEYDLVAEDGSTQIQNLKSASWTRFIQRTARFIYTRDKEIKVDLQQQPKIDEVDDLVRNEIERRGSGTSRETPEPRQSVVSVSVDRSVHETPARQAREPPRQTSSIASRDQTREPLGENNLSFPPASPQTPFGLSGQASRPEKPPLKHSEQRKPNKRLRMLERSMNQLKRKETERHEQELLHLESQHASRLSTTSERPSFNMSASRTRDEVPQSPQPDSSQPRYPPAGSIASEDQDLNFRNEDESFNLNTLETEAEVTASPVIKRTNPRDLYFARSSQAQHQSPQHLGSQHQRSSPQLASDKWNELVRSQPQPAQPRAFIDRQANATRVSWGESVDDNPPSAQRPREEVAAPTSTSTRTLKRPRIDSDDSDSDEPFVRDERSIDPAHRRAQKPHQTHVDKRMRRDSSNHSPAADQLQQALTASSQAQRPASTQPSSPPPATQERWPQKNRQDTERPARPKNNNKRTNRFTEEQNQRLIHLVGEFGTSWSKILREDGLCPDSHGGPMFTGRTQVNLKDRARNIRRDYTNRGEPLPKNFEKVAK</sequence>
<dbReference type="EMBL" id="JAPQKR010000014">
    <property type="protein sequence ID" value="KAJ5198125.1"/>
    <property type="molecule type" value="Genomic_DNA"/>
</dbReference>
<feature type="compositionally biased region" description="Basic and acidic residues" evidence="1">
    <location>
        <begin position="455"/>
        <end position="473"/>
    </location>
</feature>
<feature type="compositionally biased region" description="Low complexity" evidence="1">
    <location>
        <begin position="498"/>
        <end position="508"/>
    </location>
</feature>
<dbReference type="OrthoDB" id="5398572at2759"/>
<feature type="compositionally biased region" description="Basic and acidic residues" evidence="1">
    <location>
        <begin position="426"/>
        <end position="439"/>
    </location>
</feature>
<accession>A0A9W9JJJ5</accession>
<feature type="compositionally biased region" description="Polar residues" evidence="1">
    <location>
        <begin position="561"/>
        <end position="584"/>
    </location>
</feature>
<dbReference type="GeneID" id="83181605"/>
<feature type="region of interest" description="Disordered" evidence="1">
    <location>
        <begin position="348"/>
        <end position="758"/>
    </location>
</feature>
<keyword evidence="4" id="KW-1185">Reference proteome</keyword>
<dbReference type="SMART" id="SM00717">
    <property type="entry name" value="SANT"/>
    <property type="match status" value="1"/>
</dbReference>
<feature type="domain" description="HTH myb-type" evidence="2">
    <location>
        <begin position="747"/>
        <end position="813"/>
    </location>
</feature>
<evidence type="ECO:0000259" key="2">
    <source>
        <dbReference type="PROSITE" id="PS51294"/>
    </source>
</evidence>